<evidence type="ECO:0000259" key="5">
    <source>
        <dbReference type="Pfam" id="PF00043"/>
    </source>
</evidence>
<dbReference type="GO" id="GO:0004364">
    <property type="term" value="F:glutathione transferase activity"/>
    <property type="evidence" value="ECO:0007669"/>
    <property type="project" value="UniProtKB-EC"/>
</dbReference>
<dbReference type="Proteomes" id="UP000030151">
    <property type="component" value="Unassembled WGS sequence"/>
</dbReference>
<dbReference type="PANTHER" id="PTHR44051:SF20">
    <property type="entry name" value="GLUTATHIONE TRANSFERASE 1 (EUROFUNG)"/>
    <property type="match status" value="1"/>
</dbReference>
<dbReference type="InterPro" id="IPR036282">
    <property type="entry name" value="Glutathione-S-Trfase_C_sf"/>
</dbReference>
<proteinExistence type="inferred from homology"/>
<dbReference type="Gene3D" id="1.20.1050.130">
    <property type="match status" value="1"/>
</dbReference>
<dbReference type="AlphaFoldDB" id="A0A0A1USP9"/>
<evidence type="ECO:0000256" key="2">
    <source>
        <dbReference type="ARBA" id="ARBA00012452"/>
    </source>
</evidence>
<evidence type="ECO:0000256" key="1">
    <source>
        <dbReference type="ARBA" id="ARBA00007409"/>
    </source>
</evidence>
<dbReference type="InterPro" id="IPR036249">
    <property type="entry name" value="Thioredoxin-like_sf"/>
</dbReference>
<evidence type="ECO:0000256" key="4">
    <source>
        <dbReference type="ARBA" id="ARBA00047960"/>
    </source>
</evidence>
<dbReference type="HOGENOM" id="CLU_011226_14_2_1"/>
<dbReference type="InterPro" id="IPR004046">
    <property type="entry name" value="GST_C"/>
</dbReference>
<feature type="domain" description="GST N-terminal" evidence="6">
    <location>
        <begin position="33"/>
        <end position="103"/>
    </location>
</feature>
<evidence type="ECO:0000313" key="7">
    <source>
        <dbReference type="EMBL" id="EXU99139.1"/>
    </source>
</evidence>
<evidence type="ECO:0000259" key="6">
    <source>
        <dbReference type="Pfam" id="PF13409"/>
    </source>
</evidence>
<dbReference type="Pfam" id="PF13409">
    <property type="entry name" value="GST_N_2"/>
    <property type="match status" value="1"/>
</dbReference>
<dbReference type="SUPFAM" id="SSF52833">
    <property type="entry name" value="Thioredoxin-like"/>
    <property type="match status" value="1"/>
</dbReference>
<dbReference type="SUPFAM" id="SSF47616">
    <property type="entry name" value="GST C-terminal domain-like"/>
    <property type="match status" value="1"/>
</dbReference>
<gene>
    <name evidence="7" type="ORF">X797_007862</name>
</gene>
<dbReference type="InterPro" id="IPR004045">
    <property type="entry name" value="Glutathione_S-Trfase_N"/>
</dbReference>
<dbReference type="Pfam" id="PF00043">
    <property type="entry name" value="GST_C"/>
    <property type="match status" value="1"/>
</dbReference>
<keyword evidence="3 7" id="KW-0808">Transferase</keyword>
<dbReference type="PANTHER" id="PTHR44051">
    <property type="entry name" value="GLUTATHIONE S-TRANSFERASE-RELATED"/>
    <property type="match status" value="1"/>
</dbReference>
<dbReference type="InterPro" id="IPR040079">
    <property type="entry name" value="Glutathione_S-Trfase"/>
</dbReference>
<dbReference type="SFLD" id="SFLDS00019">
    <property type="entry name" value="Glutathione_Transferase_(cytos"/>
    <property type="match status" value="1"/>
</dbReference>
<organism evidence="7 8">
    <name type="scientific">Metarhizium robertsii</name>
    <dbReference type="NCBI Taxonomy" id="568076"/>
    <lineage>
        <taxon>Eukaryota</taxon>
        <taxon>Fungi</taxon>
        <taxon>Dikarya</taxon>
        <taxon>Ascomycota</taxon>
        <taxon>Pezizomycotina</taxon>
        <taxon>Sordariomycetes</taxon>
        <taxon>Hypocreomycetidae</taxon>
        <taxon>Hypocreales</taxon>
        <taxon>Clavicipitaceae</taxon>
        <taxon>Metarhizium</taxon>
    </lineage>
</organism>
<dbReference type="eggNOG" id="ENOG502SRT0">
    <property type="taxonomic scope" value="Eukaryota"/>
</dbReference>
<comment type="similarity">
    <text evidence="1">Belongs to the GST superfamily.</text>
</comment>
<comment type="catalytic activity">
    <reaction evidence="4">
        <text>RX + glutathione = an S-substituted glutathione + a halide anion + H(+)</text>
        <dbReference type="Rhea" id="RHEA:16437"/>
        <dbReference type="ChEBI" id="CHEBI:15378"/>
        <dbReference type="ChEBI" id="CHEBI:16042"/>
        <dbReference type="ChEBI" id="CHEBI:17792"/>
        <dbReference type="ChEBI" id="CHEBI:57925"/>
        <dbReference type="ChEBI" id="CHEBI:90779"/>
        <dbReference type="EC" id="2.5.1.18"/>
    </reaction>
</comment>
<dbReference type="EC" id="2.5.1.18" evidence="2"/>
<dbReference type="EMBL" id="JELW01000021">
    <property type="protein sequence ID" value="EXU99139.1"/>
    <property type="molecule type" value="Genomic_DNA"/>
</dbReference>
<reference evidence="7 8" key="1">
    <citation type="submission" date="2014-02" db="EMBL/GenBank/DDBJ databases">
        <title>The genome sequence of the entomopathogenic fungus Metarhizium robertsii ARSEF 2575.</title>
        <authorList>
            <person name="Giuliano Garisto Donzelli B."/>
            <person name="Roe B.A."/>
            <person name="Macmil S.L."/>
            <person name="Krasnoff S.B."/>
            <person name="Gibson D.M."/>
        </authorList>
    </citation>
    <scope>NUCLEOTIDE SEQUENCE [LARGE SCALE GENOMIC DNA]</scope>
    <source>
        <strain evidence="7 8">ARSEF 2575</strain>
    </source>
</reference>
<sequence>MGSQKDNSRHPDVPQDKLVLYVRKAIPAPTANSLKPLMILEALKVPYSIHLIKSLPDELWYHEINPYKQLPAMEDVDVFEAGNGEKRRLNVFDSTSMLIYLCEKYDKDGLYIGKTAIERAQVMNWLIAYTAGLGATGEWWLKLRNDPQLAPALQVVETAIKREYDILEKRLSEPGQKWVALADRPTLADFAIQPLANPRVAKNARIDFDNWPKTKAWSEAVDKLPYIEKAMFENNRLGMTEEEIRVHGR</sequence>
<name>A0A0A1USP9_9HYPO</name>
<accession>A0A0A1USP9</accession>
<evidence type="ECO:0000256" key="3">
    <source>
        <dbReference type="ARBA" id="ARBA00022679"/>
    </source>
</evidence>
<feature type="domain" description="Glutathione S-transferase C-terminal" evidence="5">
    <location>
        <begin position="147"/>
        <end position="221"/>
    </location>
</feature>
<protein>
    <recommendedName>
        <fullName evidence="2">glutathione transferase</fullName>
        <ecNumber evidence="2">2.5.1.18</ecNumber>
    </recommendedName>
</protein>
<comment type="caution">
    <text evidence="7">The sequence shown here is derived from an EMBL/GenBank/DDBJ whole genome shotgun (WGS) entry which is preliminary data.</text>
</comment>
<dbReference type="OrthoDB" id="2789670at2759"/>
<evidence type="ECO:0000313" key="8">
    <source>
        <dbReference type="Proteomes" id="UP000030151"/>
    </source>
</evidence>